<protein>
    <recommendedName>
        <fullName evidence="4">Entry exclusion lipoprotein TrbK</fullName>
    </recommendedName>
</protein>
<name>U7QVT5_PHOTE</name>
<dbReference type="EMBL" id="AXDT01000163">
    <property type="protein sequence ID" value="ERT11943.1"/>
    <property type="molecule type" value="Genomic_DNA"/>
</dbReference>
<dbReference type="Proteomes" id="UP000017133">
    <property type="component" value="Unassembled WGS sequence"/>
</dbReference>
<comment type="caution">
    <text evidence="2">The sequence shown here is derived from an EMBL/GenBank/DDBJ whole genome shotgun (WGS) entry which is preliminary data.</text>
</comment>
<evidence type="ECO:0008006" key="4">
    <source>
        <dbReference type="Google" id="ProtNLM"/>
    </source>
</evidence>
<gene>
    <name evidence="2" type="ORF">O185_16850</name>
</gene>
<accession>U7QVT5</accession>
<proteinExistence type="predicted"/>
<evidence type="ECO:0000313" key="3">
    <source>
        <dbReference type="Proteomes" id="UP000017133"/>
    </source>
</evidence>
<sequence length="76" mass="8713">MKRSLFLITLITVLMLALVGCEESPEQKAKSHDRAAIKECWKSYDKKSLPDDQKRFIASVCEMMEGKFKEKYGVSP</sequence>
<feature type="signal peptide" evidence="1">
    <location>
        <begin position="1"/>
        <end position="19"/>
    </location>
</feature>
<dbReference type="PATRIC" id="fig|1389415.4.peg.3352"/>
<dbReference type="AlphaFoldDB" id="U7QVT5"/>
<evidence type="ECO:0000256" key="1">
    <source>
        <dbReference type="SAM" id="SignalP"/>
    </source>
</evidence>
<evidence type="ECO:0000313" key="2">
    <source>
        <dbReference type="EMBL" id="ERT11943.1"/>
    </source>
</evidence>
<keyword evidence="1" id="KW-0732">Signal</keyword>
<keyword evidence="3" id="KW-1185">Reference proteome</keyword>
<organism evidence="2 3">
    <name type="scientific">Photorhabdus temperata J3</name>
    <dbReference type="NCBI Taxonomy" id="1389415"/>
    <lineage>
        <taxon>Bacteria</taxon>
        <taxon>Pseudomonadati</taxon>
        <taxon>Pseudomonadota</taxon>
        <taxon>Gammaproteobacteria</taxon>
        <taxon>Enterobacterales</taxon>
        <taxon>Morganellaceae</taxon>
        <taxon>Photorhabdus</taxon>
    </lineage>
</organism>
<dbReference type="PROSITE" id="PS51257">
    <property type="entry name" value="PROKAR_LIPOPROTEIN"/>
    <property type="match status" value="1"/>
</dbReference>
<feature type="chain" id="PRO_5004686536" description="Entry exclusion lipoprotein TrbK" evidence="1">
    <location>
        <begin position="20"/>
        <end position="76"/>
    </location>
</feature>
<dbReference type="RefSeq" id="WP_021326416.1">
    <property type="nucleotide sequence ID" value="NZ_AXDT01000163.1"/>
</dbReference>
<reference evidence="2 3" key="1">
    <citation type="submission" date="2013-10" db="EMBL/GenBank/DDBJ databases">
        <title>Whole Genome Shotgun Sequence of Photorhabdus temperata J3.</title>
        <authorList>
            <person name="Park G.-S."/>
            <person name="Hong S.-J."/>
            <person name="Shin J.-H."/>
        </authorList>
    </citation>
    <scope>NUCLEOTIDE SEQUENCE [LARGE SCALE GENOMIC DNA]</scope>
    <source>
        <strain evidence="2 3">J3</strain>
    </source>
</reference>